<keyword evidence="9 13" id="KW-0472">Membrane</keyword>
<dbReference type="Gene3D" id="3.40.50.200">
    <property type="entry name" value="Peptidase S8/S53 domain"/>
    <property type="match status" value="1"/>
</dbReference>
<feature type="domain" description="Peptidase S8/S53" evidence="15">
    <location>
        <begin position="88"/>
        <end position="371"/>
    </location>
</feature>
<reference evidence="16 17" key="1">
    <citation type="journal article" date="2019" name="Emerg. Microbes Infect.">
        <title>Comprehensive subspecies identification of 175 nontuberculous mycobacteria species based on 7547 genomic profiles.</title>
        <authorList>
            <person name="Matsumoto Y."/>
            <person name="Kinjo T."/>
            <person name="Motooka D."/>
            <person name="Nabeya D."/>
            <person name="Jung N."/>
            <person name="Uechi K."/>
            <person name="Horii T."/>
            <person name="Iida T."/>
            <person name="Fujita J."/>
            <person name="Nakamura S."/>
        </authorList>
    </citation>
    <scope>NUCLEOTIDE SEQUENCE [LARGE SCALE GENOMIC DNA]</scope>
    <source>
        <strain evidence="16 17">JCM 30396</strain>
    </source>
</reference>
<dbReference type="EMBL" id="AP022596">
    <property type="protein sequence ID" value="BBY65152.1"/>
    <property type="molecule type" value="Genomic_DNA"/>
</dbReference>
<comment type="similarity">
    <text evidence="2 10 11">Belongs to the peptidase S8 family.</text>
</comment>
<dbReference type="InterPro" id="IPR000209">
    <property type="entry name" value="Peptidase_S8/S53_dom"/>
</dbReference>
<feature type="active site" description="Charge relay system" evidence="10">
    <location>
        <position position="324"/>
    </location>
</feature>
<evidence type="ECO:0000259" key="15">
    <source>
        <dbReference type="Pfam" id="PF00082"/>
    </source>
</evidence>
<dbReference type="PROSITE" id="PS51892">
    <property type="entry name" value="SUBTILASE"/>
    <property type="match status" value="1"/>
</dbReference>
<feature type="transmembrane region" description="Helical" evidence="13">
    <location>
        <begin position="408"/>
        <end position="428"/>
    </location>
</feature>
<dbReference type="Proteomes" id="UP000467148">
    <property type="component" value="Chromosome"/>
</dbReference>
<dbReference type="GO" id="GO:0004252">
    <property type="term" value="F:serine-type endopeptidase activity"/>
    <property type="evidence" value="ECO:0007669"/>
    <property type="project" value="UniProtKB-UniRule"/>
</dbReference>
<evidence type="ECO:0000256" key="9">
    <source>
        <dbReference type="ARBA" id="ARBA00023136"/>
    </source>
</evidence>
<evidence type="ECO:0000256" key="8">
    <source>
        <dbReference type="ARBA" id="ARBA00022989"/>
    </source>
</evidence>
<dbReference type="SUPFAM" id="SSF52743">
    <property type="entry name" value="Subtilisin-like"/>
    <property type="match status" value="1"/>
</dbReference>
<dbReference type="InterPro" id="IPR050131">
    <property type="entry name" value="Peptidase_S8_subtilisin-like"/>
</dbReference>
<organism evidence="16 17">
    <name type="scientific">Mycolicibacterium helvum</name>
    <dbReference type="NCBI Taxonomy" id="1534349"/>
    <lineage>
        <taxon>Bacteria</taxon>
        <taxon>Bacillati</taxon>
        <taxon>Actinomycetota</taxon>
        <taxon>Actinomycetes</taxon>
        <taxon>Mycobacteriales</taxon>
        <taxon>Mycobacteriaceae</taxon>
        <taxon>Mycolicibacterium</taxon>
    </lineage>
</organism>
<dbReference type="GO" id="GO:0005886">
    <property type="term" value="C:plasma membrane"/>
    <property type="evidence" value="ECO:0007669"/>
    <property type="project" value="UniProtKB-SubCell"/>
</dbReference>
<evidence type="ECO:0000313" key="16">
    <source>
        <dbReference type="EMBL" id="BBY65152.1"/>
    </source>
</evidence>
<feature type="region of interest" description="Disordered" evidence="12">
    <location>
        <begin position="382"/>
        <end position="405"/>
    </location>
</feature>
<evidence type="ECO:0000256" key="6">
    <source>
        <dbReference type="ARBA" id="ARBA00022801"/>
    </source>
</evidence>
<evidence type="ECO:0000256" key="1">
    <source>
        <dbReference type="ARBA" id="ARBA00004162"/>
    </source>
</evidence>
<dbReference type="PANTHER" id="PTHR43806">
    <property type="entry name" value="PEPTIDASE S8"/>
    <property type="match status" value="1"/>
</dbReference>
<dbReference type="PRINTS" id="PR00723">
    <property type="entry name" value="SUBTILISIN"/>
</dbReference>
<dbReference type="InterPro" id="IPR022398">
    <property type="entry name" value="Peptidase_S8_His-AS"/>
</dbReference>
<evidence type="ECO:0000256" key="3">
    <source>
        <dbReference type="ARBA" id="ARBA00022475"/>
    </source>
</evidence>
<dbReference type="GO" id="GO:0006508">
    <property type="term" value="P:proteolysis"/>
    <property type="evidence" value="ECO:0007669"/>
    <property type="project" value="UniProtKB-KW"/>
</dbReference>
<proteinExistence type="inferred from homology"/>
<comment type="subcellular location">
    <subcellularLocation>
        <location evidence="1">Cell membrane</location>
        <topology evidence="1">Single-pass membrane protein</topology>
    </subcellularLocation>
</comment>
<dbReference type="InterPro" id="IPR015500">
    <property type="entry name" value="Peptidase_S8_subtilisin-rel"/>
</dbReference>
<evidence type="ECO:0000256" key="7">
    <source>
        <dbReference type="ARBA" id="ARBA00022825"/>
    </source>
</evidence>
<feature type="chain" id="PRO_5029888215" evidence="14">
    <location>
        <begin position="30"/>
        <end position="440"/>
    </location>
</feature>
<keyword evidence="7 10" id="KW-0720">Serine protease</keyword>
<dbReference type="PROSITE" id="PS00137">
    <property type="entry name" value="SUBTILASE_HIS"/>
    <property type="match status" value="1"/>
</dbReference>
<dbReference type="RefSeq" id="WP_163749275.1">
    <property type="nucleotide sequence ID" value="NZ_AP022596.1"/>
</dbReference>
<feature type="active site" description="Charge relay system" evidence="10">
    <location>
        <position position="128"/>
    </location>
</feature>
<keyword evidence="6 10" id="KW-0378">Hydrolase</keyword>
<evidence type="ECO:0000256" key="4">
    <source>
        <dbReference type="ARBA" id="ARBA00022670"/>
    </source>
</evidence>
<dbReference type="InterPro" id="IPR023827">
    <property type="entry name" value="Peptidase_S8_Asp-AS"/>
</dbReference>
<dbReference type="AlphaFoldDB" id="A0A7I7T7B0"/>
<dbReference type="PROSITE" id="PS00136">
    <property type="entry name" value="SUBTILASE_ASP"/>
    <property type="match status" value="1"/>
</dbReference>
<keyword evidence="5 13" id="KW-0812">Transmembrane</keyword>
<dbReference type="KEGG" id="mhev:MHEL_33950"/>
<evidence type="ECO:0000256" key="12">
    <source>
        <dbReference type="SAM" id="MobiDB-lite"/>
    </source>
</evidence>
<dbReference type="InterPro" id="IPR023828">
    <property type="entry name" value="Peptidase_S8_Ser-AS"/>
</dbReference>
<feature type="active site" description="Charge relay system" evidence="10">
    <location>
        <position position="97"/>
    </location>
</feature>
<dbReference type="InterPro" id="IPR023834">
    <property type="entry name" value="T7SS_pept_S8A_mycosin"/>
</dbReference>
<evidence type="ECO:0000256" key="14">
    <source>
        <dbReference type="SAM" id="SignalP"/>
    </source>
</evidence>
<evidence type="ECO:0000256" key="5">
    <source>
        <dbReference type="ARBA" id="ARBA00022692"/>
    </source>
</evidence>
<dbReference type="InterPro" id="IPR036852">
    <property type="entry name" value="Peptidase_S8/S53_dom_sf"/>
</dbReference>
<sequence>MTGRGPRLSATMTAVVLLALPHCAPPAFAVIPPAIDNSLLPPPAPPAPSQPTEQREACAVPLPIDGADVSATQLAGFDMPAIWRLTRGAGQRVAVIDTGIAAHRRLSRVIAGGDYVSSGDGRQDCDGHGTVVAGIIAAAPDRTDPTGFSGIAPDAVLIAIRQSSNKFGPLADPSSRGFGDVATLAMAVRTAADMGASVINISSVACAESMLDDRALGAALSYAVDTKDAVVVAAAGNVGGDGQCPGQNTAAQPTVIASPAWYEDYVLTVASVNSNGTPSQFSLNGPWVDTAAPGEHVISLDPDGDGVIGTMPTPTGQAPISGTSYAAPLVSGVVALVRARFPRLSARQVMTRIESTAHHPAGGWNAAVGNGVVDPLAALSDQVASTSPPASRPPDAPVPTELPPHRPYAVAATGAALCLAGLLAAASVRLRRRPQDVPAD</sequence>
<name>A0A7I7T7B0_9MYCO</name>
<evidence type="ECO:0000256" key="10">
    <source>
        <dbReference type="PROSITE-ProRule" id="PRU01240"/>
    </source>
</evidence>
<evidence type="ECO:0000313" key="17">
    <source>
        <dbReference type="Proteomes" id="UP000467148"/>
    </source>
</evidence>
<gene>
    <name evidence="16" type="primary">mycP4</name>
    <name evidence="16" type="ORF">MHEL_33950</name>
</gene>
<dbReference type="Pfam" id="PF00082">
    <property type="entry name" value="Peptidase_S8"/>
    <property type="match status" value="1"/>
</dbReference>
<evidence type="ECO:0000256" key="13">
    <source>
        <dbReference type="SAM" id="Phobius"/>
    </source>
</evidence>
<keyword evidence="8 13" id="KW-1133">Transmembrane helix</keyword>
<dbReference type="NCBIfam" id="TIGR03921">
    <property type="entry name" value="T7SS_mycosin"/>
    <property type="match status" value="1"/>
</dbReference>
<accession>A0A7I7T7B0</accession>
<keyword evidence="14" id="KW-0732">Signal</keyword>
<protein>
    <submittedName>
        <fullName evidence="16">Mycosin-4</fullName>
    </submittedName>
</protein>
<evidence type="ECO:0000256" key="2">
    <source>
        <dbReference type="ARBA" id="ARBA00011073"/>
    </source>
</evidence>
<dbReference type="PANTHER" id="PTHR43806:SF11">
    <property type="entry name" value="CEREVISIN-RELATED"/>
    <property type="match status" value="1"/>
</dbReference>
<keyword evidence="4 10" id="KW-0645">Protease</keyword>
<feature type="signal peptide" evidence="14">
    <location>
        <begin position="1"/>
        <end position="29"/>
    </location>
</feature>
<keyword evidence="17" id="KW-1185">Reference proteome</keyword>
<dbReference type="PROSITE" id="PS00138">
    <property type="entry name" value="SUBTILASE_SER"/>
    <property type="match status" value="1"/>
</dbReference>
<evidence type="ECO:0000256" key="11">
    <source>
        <dbReference type="RuleBase" id="RU003355"/>
    </source>
</evidence>
<feature type="compositionally biased region" description="Pro residues" evidence="12">
    <location>
        <begin position="390"/>
        <end position="405"/>
    </location>
</feature>
<keyword evidence="3" id="KW-1003">Cell membrane</keyword>